<evidence type="ECO:0000313" key="3">
    <source>
        <dbReference type="Proteomes" id="UP001252875"/>
    </source>
</evidence>
<accession>A0ABU3F133</accession>
<feature type="coiled-coil region" evidence="1">
    <location>
        <begin position="221"/>
        <end position="248"/>
    </location>
</feature>
<reference evidence="2 3" key="1">
    <citation type="submission" date="2023-03" db="EMBL/GenBank/DDBJ databases">
        <authorList>
            <person name="Shen W."/>
            <person name="Cai J."/>
        </authorList>
    </citation>
    <scope>NUCLEOTIDE SEQUENCE [LARGE SCALE GENOMIC DNA]</scope>
    <source>
        <strain evidence="2 3">D6-4</strain>
    </source>
</reference>
<evidence type="ECO:0008006" key="4">
    <source>
        <dbReference type="Google" id="ProtNLM"/>
    </source>
</evidence>
<organism evidence="2 3">
    <name type="scientific">Enterococcus hulanensis</name>
    <dbReference type="NCBI Taxonomy" id="2559929"/>
    <lineage>
        <taxon>Bacteria</taxon>
        <taxon>Bacillati</taxon>
        <taxon>Bacillota</taxon>
        <taxon>Bacilli</taxon>
        <taxon>Lactobacillales</taxon>
        <taxon>Enterococcaceae</taxon>
        <taxon>Enterococcus</taxon>
    </lineage>
</organism>
<protein>
    <recommendedName>
        <fullName evidence="4">Lipoprotein</fullName>
    </recommendedName>
</protein>
<keyword evidence="3" id="KW-1185">Reference proteome</keyword>
<evidence type="ECO:0000256" key="1">
    <source>
        <dbReference type="SAM" id="Coils"/>
    </source>
</evidence>
<dbReference type="EMBL" id="JARPYI010000008">
    <property type="protein sequence ID" value="MDT2600844.1"/>
    <property type="molecule type" value="Genomic_DNA"/>
</dbReference>
<dbReference type="PROSITE" id="PS51257">
    <property type="entry name" value="PROKAR_LIPOPROTEIN"/>
    <property type="match status" value="1"/>
</dbReference>
<dbReference type="Proteomes" id="UP001252875">
    <property type="component" value="Unassembled WGS sequence"/>
</dbReference>
<sequence length="369" mass="41882">MKKFKVIMVIALALVVFTGCKKQTQKEFSEELAKQSEMNSGEFSAVIDKLTIETEDSDAPTRTMTDMAAKLISGTKVSGNYLIDFKKELLATNMTVDNLGQKLPIELYIDGKRPSTYMSTAFMSELVDIVKEFNPDIPFDAEMFEEVEGKYILDDQKESKEKDDAKTDVGTLSESLNSDLVSDYLGTLDPDSFEKKEDTIKRTFTKKDIQNFIKYAKENGDKDAKKEVKELEKNIDDLTEYKQTVTLNTKKHTQKSTMKLTVKSEDTTSTIDLTMNNKPKDSDKKIKLPKKADTISMEEFEKIIEDAQENTSLISEEDFNELLSVIRSNGSQLSQAQIEEFKSTYKPYLTDEQYKQLEEALDQAGQITA</sequence>
<keyword evidence="1" id="KW-0175">Coiled coil</keyword>
<proteinExistence type="predicted"/>
<dbReference type="RefSeq" id="WP_311823035.1">
    <property type="nucleotide sequence ID" value="NZ_JARPYF010000008.1"/>
</dbReference>
<evidence type="ECO:0000313" key="2">
    <source>
        <dbReference type="EMBL" id="MDT2600844.1"/>
    </source>
</evidence>
<comment type="caution">
    <text evidence="2">The sequence shown here is derived from an EMBL/GenBank/DDBJ whole genome shotgun (WGS) entry which is preliminary data.</text>
</comment>
<name>A0ABU3F133_9ENTE</name>
<gene>
    <name evidence="2" type="ORF">P7D85_13745</name>
</gene>